<reference evidence="1 2" key="1">
    <citation type="journal article" date="2018" name="Sci. Rep.">
        <title>Characterisation of pathogen-specific regions and novel effector candidates in Fusarium oxysporum f. sp. cepae.</title>
        <authorList>
            <person name="Armitage A.D."/>
            <person name="Taylor A."/>
            <person name="Sobczyk M.K."/>
            <person name="Baxter L."/>
            <person name="Greenfield B.P."/>
            <person name="Bates H.J."/>
            <person name="Wilson F."/>
            <person name="Jackson A.C."/>
            <person name="Ott S."/>
            <person name="Harrison R.J."/>
            <person name="Clarkson J.P."/>
        </authorList>
    </citation>
    <scope>NUCLEOTIDE SEQUENCE [LARGE SCALE GENOMIC DNA]</scope>
    <source>
        <strain evidence="1 2">Fo_A28</strain>
    </source>
</reference>
<dbReference type="Proteomes" id="UP000285860">
    <property type="component" value="Unassembled WGS sequence"/>
</dbReference>
<gene>
    <name evidence="1" type="ORF">BFJ68_g17385</name>
</gene>
<protein>
    <submittedName>
        <fullName evidence="1">Uncharacterized protein</fullName>
    </submittedName>
</protein>
<dbReference type="PANTHER" id="PTHR46082:SF11">
    <property type="entry name" value="AAA+ ATPASE DOMAIN-CONTAINING PROTEIN-RELATED"/>
    <property type="match status" value="1"/>
</dbReference>
<proteinExistence type="predicted"/>
<dbReference type="EMBL" id="MRCY01000531">
    <property type="protein sequence ID" value="RKK84109.1"/>
    <property type="molecule type" value="Genomic_DNA"/>
</dbReference>
<name>A0A420NV09_FUSOX</name>
<dbReference type="GO" id="GO:0003824">
    <property type="term" value="F:catalytic activity"/>
    <property type="evidence" value="ECO:0007669"/>
    <property type="project" value="InterPro"/>
</dbReference>
<dbReference type="Gene3D" id="3.40.50.1580">
    <property type="entry name" value="Nucleoside phosphorylase domain"/>
    <property type="match status" value="1"/>
</dbReference>
<organism evidence="1 2">
    <name type="scientific">Fusarium oxysporum</name>
    <name type="common">Fusarium vascular wilt</name>
    <dbReference type="NCBI Taxonomy" id="5507"/>
    <lineage>
        <taxon>Eukaryota</taxon>
        <taxon>Fungi</taxon>
        <taxon>Dikarya</taxon>
        <taxon>Ascomycota</taxon>
        <taxon>Pezizomycotina</taxon>
        <taxon>Sordariomycetes</taxon>
        <taxon>Hypocreomycetidae</taxon>
        <taxon>Hypocreales</taxon>
        <taxon>Nectriaceae</taxon>
        <taxon>Fusarium</taxon>
        <taxon>Fusarium oxysporum species complex</taxon>
    </lineage>
</organism>
<dbReference type="InterPro" id="IPR035994">
    <property type="entry name" value="Nucleoside_phosphorylase_sf"/>
</dbReference>
<dbReference type="AlphaFoldDB" id="A0A420NV09"/>
<accession>A0A420NV09</accession>
<evidence type="ECO:0000313" key="2">
    <source>
        <dbReference type="Proteomes" id="UP000285860"/>
    </source>
</evidence>
<dbReference type="SUPFAM" id="SSF53167">
    <property type="entry name" value="Purine and uridine phosphorylases"/>
    <property type="match status" value="1"/>
</dbReference>
<dbReference type="InterPro" id="IPR053137">
    <property type="entry name" value="NLR-like"/>
</dbReference>
<dbReference type="PANTHER" id="PTHR46082">
    <property type="entry name" value="ATP/GTP-BINDING PROTEIN-RELATED"/>
    <property type="match status" value="1"/>
</dbReference>
<comment type="caution">
    <text evidence="1">The sequence shown here is derived from an EMBL/GenBank/DDBJ whole genome shotgun (WGS) entry which is preliminary data.</text>
</comment>
<evidence type="ECO:0000313" key="1">
    <source>
        <dbReference type="EMBL" id="RKK84109.1"/>
    </source>
</evidence>
<sequence length="65" mass="7425">MSEPCIEDYTIGWICALQEEYEAACRMLDDEFEGPETSHAHDNNTYVFGRINDRKVVIGCLPDGR</sequence>
<dbReference type="GO" id="GO:0009116">
    <property type="term" value="P:nucleoside metabolic process"/>
    <property type="evidence" value="ECO:0007669"/>
    <property type="project" value="InterPro"/>
</dbReference>